<dbReference type="GO" id="GO:0031267">
    <property type="term" value="F:small GTPase binding"/>
    <property type="evidence" value="ECO:0007669"/>
    <property type="project" value="InterPro"/>
</dbReference>
<dbReference type="InterPro" id="IPR045065">
    <property type="entry name" value="XPO1/5"/>
</dbReference>
<dbReference type="Xenbase" id="XB-GENE-29078411">
    <property type="gene designation" value="LOC100486598"/>
</dbReference>
<dbReference type="GO" id="GO:0003723">
    <property type="term" value="F:RNA binding"/>
    <property type="evidence" value="ECO:0000318"/>
    <property type="project" value="GO_Central"/>
</dbReference>
<dbReference type="SUPFAM" id="SSF48371">
    <property type="entry name" value="ARM repeat"/>
    <property type="match status" value="1"/>
</dbReference>
<reference evidence="4" key="1">
    <citation type="submission" date="2025-08" db="UniProtKB">
        <authorList>
            <consortium name="RefSeq"/>
        </authorList>
    </citation>
    <scope>IDENTIFICATION</scope>
    <source>
        <strain evidence="4">Nigerian</strain>
        <tissue evidence="4">Liver and blood</tissue>
    </source>
</reference>
<dbReference type="GO" id="GO:0005737">
    <property type="term" value="C:cytoplasm"/>
    <property type="evidence" value="ECO:0000318"/>
    <property type="project" value="GO_Central"/>
</dbReference>
<protein>
    <submittedName>
        <fullName evidence="4">Exportin-5 isoform X1</fullName>
    </submittedName>
</protein>
<dbReference type="Pfam" id="PF03810">
    <property type="entry name" value="IBN_N"/>
    <property type="match status" value="1"/>
</dbReference>
<dbReference type="RefSeq" id="XP_031757696.1">
    <property type="nucleotide sequence ID" value="XM_031901836.1"/>
</dbReference>
<accession>A0A8J1JM46</accession>
<evidence type="ECO:0000313" key="4">
    <source>
        <dbReference type="RefSeq" id="XP_031757696.1"/>
    </source>
</evidence>
<feature type="domain" description="Importin N-terminal" evidence="2">
    <location>
        <begin position="78"/>
        <end position="145"/>
    </location>
</feature>
<evidence type="ECO:0000313" key="5">
    <source>
        <dbReference type="Xenbase" id="XB-GENE-29078411"/>
    </source>
</evidence>
<dbReference type="AlphaFoldDB" id="A0A8J1JM46"/>
<dbReference type="InterPro" id="IPR011989">
    <property type="entry name" value="ARM-like"/>
</dbReference>
<comment type="similarity">
    <text evidence="1">Belongs to the exportin family.</text>
</comment>
<dbReference type="GO" id="GO:0006405">
    <property type="term" value="P:RNA export from nucleus"/>
    <property type="evidence" value="ECO:0000318"/>
    <property type="project" value="GO_Central"/>
</dbReference>
<dbReference type="InterPro" id="IPR045478">
    <property type="entry name" value="Exportin-5_C"/>
</dbReference>
<dbReference type="GO" id="GO:0005049">
    <property type="term" value="F:nuclear export signal receptor activity"/>
    <property type="evidence" value="ECO:0000318"/>
    <property type="project" value="GO_Central"/>
</dbReference>
<dbReference type="PANTHER" id="PTHR11223">
    <property type="entry name" value="EXPORTIN 1/5"/>
    <property type="match status" value="1"/>
</dbReference>
<evidence type="ECO:0000256" key="1">
    <source>
        <dbReference type="ARBA" id="ARBA00009466"/>
    </source>
</evidence>
<dbReference type="KEGG" id="xtr:100486598"/>
<dbReference type="SMART" id="SM00913">
    <property type="entry name" value="IBN_N"/>
    <property type="match status" value="1"/>
</dbReference>
<dbReference type="Pfam" id="PF19273">
    <property type="entry name" value="Exportin-5"/>
    <property type="match status" value="1"/>
</dbReference>
<evidence type="ECO:0000259" key="2">
    <source>
        <dbReference type="SMART" id="SM00913"/>
    </source>
</evidence>
<dbReference type="InterPro" id="IPR013598">
    <property type="entry name" value="Exportin-1/Importin-b-like"/>
</dbReference>
<keyword evidence="3" id="KW-1185">Reference proteome</keyword>
<dbReference type="InterPro" id="IPR001494">
    <property type="entry name" value="Importin-beta_N"/>
</dbReference>
<name>A0A8J1JM46_XENTR</name>
<dbReference type="PANTHER" id="PTHR11223:SF17">
    <property type="entry name" value="EXONUCLEASE 3'-5' DOMAIN-CONTAINING 3"/>
    <property type="match status" value="1"/>
</dbReference>
<dbReference type="FunFam" id="1.25.10.10:FF:001324">
    <property type="entry name" value="Exonuclease 3'-5' domain-containing 3"/>
    <property type="match status" value="1"/>
</dbReference>
<dbReference type="Gene3D" id="1.25.10.10">
    <property type="entry name" value="Leucine-rich Repeat Variant"/>
    <property type="match status" value="1"/>
</dbReference>
<dbReference type="InterPro" id="IPR016024">
    <property type="entry name" value="ARM-type_fold"/>
</dbReference>
<dbReference type="GO" id="GO:0006611">
    <property type="term" value="P:protein export from nucleus"/>
    <property type="evidence" value="ECO:0007669"/>
    <property type="project" value="InterPro"/>
</dbReference>
<dbReference type="OrthoDB" id="2215036at2759"/>
<dbReference type="AGR" id="Xenbase:XB-GENE-29078411"/>
<sequence length="1245" mass="139662">MRKHRIARLRMRTAPIAALWYQMRMRNDGRVAGGALSEWHSNSTGAMASQLHVLCGRLVRALTVIMDPKSSQEGRQEAHKFCEEFKERSPLCVPCGLQLSNRSHSPCVRHFGLHVLEHVIKFRWNVMSVDDRVFVKNSVMLLISHGIHPILEEKGHIKDVIARVVVEIIKREWPWNWPDMVNELACLGNFGDAQMELVMFILLRLAEEIGPLETRPICQPKDLHELLKENMDKIFAFVVTILQRCVPNCQNLTQGQFRVAAAALRTLAGYIKCLPTRLIMADNCTLLWLLCVLLNVPELQMEAAECLLFAVNKKGLLLEERVPLLILFREDALRYILTAAQLADSDPLQERNYVILKMIGQILCDLGNQLCAQVTAFEVKTPENFDRYLEALLSLTRHPSLFLTSLAAEVWGTLFNHRVLSHDPQLTAAIPDVLRAAMVSIVKVGYPSMDNSPSCEYSRMDFDDDIEFNTFFLSFRKQMGIVVRSLCRLDTRTVLHVATEWMRHQLSAPLDPGPHNATSGEALCSPHSPSFLHWEAMSFFCSEVFAPLCRPLSAEEVLLTQGVSLLQQVISYETKDPLIVSCVLTNLSTLLPFIRHGSDLLPLMVSKLLSAAGFADTDAVKVPRTLLMNIRSCASALLQTICIRFPDLVGPHFEVLHTRIKALLGQEQLLADAERCALMGALVLASNHFKNYNRQRSILEELLQPAVSMLLSEEMQRVLSGPSEFISFLRANNPGSENQEEGVDGGRLSYSKLCYCAYTFLAAIRKSRRPIIFKEAKAGGFVKGCTPDGVAMLQNPCAGELLKVLDRLLVLIRTMNSLYLPEVMTKMAETSLKMAETSQSCELEMGNKSIMDCSQPIMGESGPPVTMPEQLQGPYNSLYKACCQILGKCGPSMPHEFYSVPDLASRLLSSAFTNLDYVSDLHLRHIVIDLVTPLIFYCPSKKYQSVALPILGPLLMSLYQRLSQKWLCINQRTTASEEDLLEEESESQDDLMVRLLSRTVVQFIYICCMASHTTYQSDADYRIAPRVEQAEADEEEENLILMAAAAKVLKSLALSKLGQFLLSNEEVYTALLLMAYSSLMWKDPQTCNMAATRLCWSLLSQMMAVSLPADAAVCYFASVLGGLQANGHCKSCTDPLVRLAFRFYVALRPKYPELHGLMEQVPNIQRDTLERFDKNLLSPDLEINERMCREQFAKLLSGCTEKPLADQFYKVHIQHLPAGFKGTSGPVLEPDSVPISCESSLDPTH</sequence>
<dbReference type="Pfam" id="PF08389">
    <property type="entry name" value="Xpo1"/>
    <property type="match status" value="1"/>
</dbReference>
<proteinExistence type="inferred from homology"/>
<gene>
    <name evidence="4 5" type="primary">LOC100486598</name>
</gene>
<dbReference type="Proteomes" id="UP000008143">
    <property type="component" value="Chromosome 5"/>
</dbReference>
<dbReference type="GeneID" id="100486598"/>
<dbReference type="GO" id="GO:0005634">
    <property type="term" value="C:nucleus"/>
    <property type="evidence" value="ECO:0000318"/>
    <property type="project" value="GO_Central"/>
</dbReference>
<organism evidence="3 4">
    <name type="scientific">Xenopus tropicalis</name>
    <name type="common">Western clawed frog</name>
    <name type="synonym">Silurana tropicalis</name>
    <dbReference type="NCBI Taxonomy" id="8364"/>
    <lineage>
        <taxon>Eukaryota</taxon>
        <taxon>Metazoa</taxon>
        <taxon>Chordata</taxon>
        <taxon>Craniata</taxon>
        <taxon>Vertebrata</taxon>
        <taxon>Euteleostomi</taxon>
        <taxon>Amphibia</taxon>
        <taxon>Batrachia</taxon>
        <taxon>Anura</taxon>
        <taxon>Pipoidea</taxon>
        <taxon>Pipidae</taxon>
        <taxon>Xenopodinae</taxon>
        <taxon>Xenopus</taxon>
        <taxon>Silurana</taxon>
    </lineage>
</organism>
<evidence type="ECO:0000313" key="3">
    <source>
        <dbReference type="Proteomes" id="UP000008143"/>
    </source>
</evidence>
<dbReference type="OMA" id="IARLQIC"/>